<dbReference type="RefSeq" id="WP_034639928.1">
    <property type="nucleotide sequence ID" value="NZ_CBCSJC010000012.1"/>
</dbReference>
<reference evidence="2 3" key="1">
    <citation type="submission" date="2014-06" db="EMBL/GenBank/DDBJ databases">
        <title>Draft genome sequence of Bacillus manliponensis JCM 15802 (MCCC 1A00708).</title>
        <authorList>
            <person name="Lai Q."/>
            <person name="Liu Y."/>
            <person name="Shao Z."/>
        </authorList>
    </citation>
    <scope>NUCLEOTIDE SEQUENCE [LARGE SCALE GENOMIC DNA]</scope>
    <source>
        <strain evidence="2 3">JCM 15802</strain>
    </source>
</reference>
<evidence type="ECO:0000313" key="2">
    <source>
        <dbReference type="EMBL" id="KEK18773.1"/>
    </source>
</evidence>
<dbReference type="AlphaFoldDB" id="A0A073K911"/>
<gene>
    <name evidence="2" type="ORF">BAMA_03070</name>
</gene>
<proteinExistence type="predicted"/>
<accession>A0A073K911</accession>
<sequence>MKKIALAASASALLLMGFAPTGASAATPKNNLGNTYQVSIPQQQYVEGVFKTYDSRFYGQPPREIWHEQWFYGKRYAGTLKVQSKQLDGDGYWLVYYHGYLNLQK</sequence>
<organism evidence="2 3">
    <name type="scientific">Bacillus manliponensis</name>
    <dbReference type="NCBI Taxonomy" id="574376"/>
    <lineage>
        <taxon>Bacteria</taxon>
        <taxon>Bacillati</taxon>
        <taxon>Bacillota</taxon>
        <taxon>Bacilli</taxon>
        <taxon>Bacillales</taxon>
        <taxon>Bacillaceae</taxon>
        <taxon>Bacillus</taxon>
        <taxon>Bacillus cereus group</taxon>
    </lineage>
</organism>
<dbReference type="Proteomes" id="UP000027822">
    <property type="component" value="Unassembled WGS sequence"/>
</dbReference>
<protein>
    <submittedName>
        <fullName evidence="2">Uncharacterized protein</fullName>
    </submittedName>
</protein>
<keyword evidence="3" id="KW-1185">Reference proteome</keyword>
<name>A0A073K911_9BACI</name>
<evidence type="ECO:0000256" key="1">
    <source>
        <dbReference type="SAM" id="SignalP"/>
    </source>
</evidence>
<comment type="caution">
    <text evidence="2">The sequence shown here is derived from an EMBL/GenBank/DDBJ whole genome shotgun (WGS) entry which is preliminary data.</text>
</comment>
<evidence type="ECO:0000313" key="3">
    <source>
        <dbReference type="Proteomes" id="UP000027822"/>
    </source>
</evidence>
<dbReference type="EMBL" id="JOTN01000011">
    <property type="protein sequence ID" value="KEK18773.1"/>
    <property type="molecule type" value="Genomic_DNA"/>
</dbReference>
<feature type="chain" id="PRO_5001690930" evidence="1">
    <location>
        <begin position="26"/>
        <end position="105"/>
    </location>
</feature>
<feature type="signal peptide" evidence="1">
    <location>
        <begin position="1"/>
        <end position="25"/>
    </location>
</feature>
<keyword evidence="1" id="KW-0732">Signal</keyword>